<reference evidence="2" key="1">
    <citation type="submission" date="2021-06" db="EMBL/GenBank/DDBJ databases">
        <authorList>
            <person name="Kallberg Y."/>
            <person name="Tangrot J."/>
            <person name="Rosling A."/>
        </authorList>
    </citation>
    <scope>NUCLEOTIDE SEQUENCE</scope>
    <source>
        <strain evidence="2">CL551</strain>
    </source>
</reference>
<feature type="compositionally biased region" description="Polar residues" evidence="1">
    <location>
        <begin position="36"/>
        <end position="57"/>
    </location>
</feature>
<feature type="compositionally biased region" description="Polar residues" evidence="1">
    <location>
        <begin position="137"/>
        <end position="147"/>
    </location>
</feature>
<protein>
    <submittedName>
        <fullName evidence="2">14295_t:CDS:1</fullName>
    </submittedName>
</protein>
<organism evidence="2 3">
    <name type="scientific">Acaulospora morrowiae</name>
    <dbReference type="NCBI Taxonomy" id="94023"/>
    <lineage>
        <taxon>Eukaryota</taxon>
        <taxon>Fungi</taxon>
        <taxon>Fungi incertae sedis</taxon>
        <taxon>Mucoromycota</taxon>
        <taxon>Glomeromycotina</taxon>
        <taxon>Glomeromycetes</taxon>
        <taxon>Diversisporales</taxon>
        <taxon>Acaulosporaceae</taxon>
        <taxon>Acaulospora</taxon>
    </lineage>
</organism>
<feature type="compositionally biased region" description="Polar residues" evidence="1">
    <location>
        <begin position="156"/>
        <end position="166"/>
    </location>
</feature>
<sequence>MSSQYIPIPTGLGTEPISPPLSPPNNCAMESPTYLDGTNDSNSSHEGSKISVQDCPTTPTPKVDFGERNSKRPNRYRFKFCDIPAELLEIIKTSEAQKNGKTSFSAIIAAGNSSISSDLAGNTKDINSIPPTTSISADVLTASPNNDNNDRVTLPTPIQTQSQSNIGAKGSIKISGEKRHRVRKNPYPKRSPSKSSPGITFFVDIFTPLKENPKALLFDDDSSPPHDNSSPLMLSDDVFSSSESMSEG</sequence>
<comment type="caution">
    <text evidence="2">The sequence shown here is derived from an EMBL/GenBank/DDBJ whole genome shotgun (WGS) entry which is preliminary data.</text>
</comment>
<evidence type="ECO:0000313" key="2">
    <source>
        <dbReference type="EMBL" id="CAG8762606.1"/>
    </source>
</evidence>
<gene>
    <name evidence="2" type="ORF">AMORRO_LOCUS16033</name>
</gene>
<feature type="compositionally biased region" description="Basic residues" evidence="1">
    <location>
        <begin position="178"/>
        <end position="187"/>
    </location>
</feature>
<feature type="region of interest" description="Disordered" evidence="1">
    <location>
        <begin position="1"/>
        <end position="70"/>
    </location>
</feature>
<evidence type="ECO:0000256" key="1">
    <source>
        <dbReference type="SAM" id="MobiDB-lite"/>
    </source>
</evidence>
<evidence type="ECO:0000313" key="3">
    <source>
        <dbReference type="Proteomes" id="UP000789342"/>
    </source>
</evidence>
<keyword evidence="3" id="KW-1185">Reference proteome</keyword>
<feature type="region of interest" description="Disordered" evidence="1">
    <location>
        <begin position="215"/>
        <end position="248"/>
    </location>
</feature>
<accession>A0A9N9J2H1</accession>
<feature type="compositionally biased region" description="Low complexity" evidence="1">
    <location>
        <begin position="188"/>
        <end position="197"/>
    </location>
</feature>
<feature type="non-terminal residue" evidence="2">
    <location>
        <position position="248"/>
    </location>
</feature>
<dbReference type="Proteomes" id="UP000789342">
    <property type="component" value="Unassembled WGS sequence"/>
</dbReference>
<feature type="region of interest" description="Disordered" evidence="1">
    <location>
        <begin position="137"/>
        <end position="199"/>
    </location>
</feature>
<name>A0A9N9J2H1_9GLOM</name>
<dbReference type="AlphaFoldDB" id="A0A9N9J2H1"/>
<dbReference type="EMBL" id="CAJVPV010041725">
    <property type="protein sequence ID" value="CAG8762606.1"/>
    <property type="molecule type" value="Genomic_DNA"/>
</dbReference>
<proteinExistence type="predicted"/>